<dbReference type="GO" id="GO:0000122">
    <property type="term" value="P:negative regulation of transcription by RNA polymerase II"/>
    <property type="evidence" value="ECO:0007669"/>
    <property type="project" value="TreeGrafter"/>
</dbReference>
<protein>
    <recommendedName>
        <fullName evidence="1">MAGE domain-containing protein</fullName>
    </recommendedName>
</protein>
<sequence length="96" mass="10683">MTKADTLKIIIKEYEDRFTEILPGASEHMEVIFGLAVKKVDPINFSYDHLLIKLGLIYDVVPNGEQGMPKPSILVLILGMIFVKGNCATEENLGSF</sequence>
<dbReference type="InterPro" id="IPR041898">
    <property type="entry name" value="MAGE_WH1"/>
</dbReference>
<gene>
    <name evidence="2" type="ORF">LYPA_23C004115</name>
</gene>
<dbReference type="PANTHER" id="PTHR11736:SF145">
    <property type="entry name" value="MELANOMA-ASSOCIATED ANTIGEN B16"/>
    <property type="match status" value="1"/>
</dbReference>
<keyword evidence="3" id="KW-1185">Reference proteome</keyword>
<proteinExistence type="predicted"/>
<dbReference type="PROSITE" id="PS50838">
    <property type="entry name" value="MAGE"/>
    <property type="match status" value="1"/>
</dbReference>
<dbReference type="InterPro" id="IPR037445">
    <property type="entry name" value="MAGE"/>
</dbReference>
<organism evidence="2 3">
    <name type="scientific">Lynx pardinus</name>
    <name type="common">Iberian lynx</name>
    <name type="synonym">Felis pardina</name>
    <dbReference type="NCBI Taxonomy" id="191816"/>
    <lineage>
        <taxon>Eukaryota</taxon>
        <taxon>Metazoa</taxon>
        <taxon>Chordata</taxon>
        <taxon>Craniata</taxon>
        <taxon>Vertebrata</taxon>
        <taxon>Euteleostomi</taxon>
        <taxon>Mammalia</taxon>
        <taxon>Eutheria</taxon>
        <taxon>Laurasiatheria</taxon>
        <taxon>Carnivora</taxon>
        <taxon>Feliformia</taxon>
        <taxon>Felidae</taxon>
        <taxon>Felinae</taxon>
        <taxon>Lynx</taxon>
    </lineage>
</organism>
<accession>A0A485MBE0</accession>
<feature type="domain" description="MAGE" evidence="1">
    <location>
        <begin position="1"/>
        <end position="96"/>
    </location>
</feature>
<reference evidence="2 3" key="1">
    <citation type="submission" date="2019-01" db="EMBL/GenBank/DDBJ databases">
        <authorList>
            <person name="Alioto T."/>
            <person name="Alioto T."/>
        </authorList>
    </citation>
    <scope>NUCLEOTIDE SEQUENCE [LARGE SCALE GENOMIC DNA]</scope>
</reference>
<name>A0A485MBE0_LYNPA</name>
<evidence type="ECO:0000313" key="3">
    <source>
        <dbReference type="Proteomes" id="UP000386466"/>
    </source>
</evidence>
<evidence type="ECO:0000313" key="2">
    <source>
        <dbReference type="EMBL" id="VFV18075.1"/>
    </source>
</evidence>
<dbReference type="GO" id="GO:0005634">
    <property type="term" value="C:nucleus"/>
    <property type="evidence" value="ECO:0007669"/>
    <property type="project" value="TreeGrafter"/>
</dbReference>
<dbReference type="SMART" id="SM01373">
    <property type="entry name" value="MAGE"/>
    <property type="match status" value="1"/>
</dbReference>
<dbReference type="PANTHER" id="PTHR11736">
    <property type="entry name" value="MELANOMA-ASSOCIATED ANTIGEN MAGE ANTIGEN"/>
    <property type="match status" value="1"/>
</dbReference>
<dbReference type="EMBL" id="CAAGRJ010000503">
    <property type="protein sequence ID" value="VFV18075.1"/>
    <property type="molecule type" value="Genomic_DNA"/>
</dbReference>
<dbReference type="Gene3D" id="1.10.10.1200">
    <property type="entry name" value="MAGE homology domain, winged helix WH1 motif"/>
    <property type="match status" value="1"/>
</dbReference>
<evidence type="ECO:0000259" key="1">
    <source>
        <dbReference type="PROSITE" id="PS50838"/>
    </source>
</evidence>
<dbReference type="InterPro" id="IPR002190">
    <property type="entry name" value="MHD_dom"/>
</dbReference>
<dbReference type="Proteomes" id="UP000386466">
    <property type="component" value="Unassembled WGS sequence"/>
</dbReference>
<dbReference type="AlphaFoldDB" id="A0A485MBE0"/>